<name>A0A445MTG7_9BACT</name>
<dbReference type="EMBL" id="OJIN01000059">
    <property type="protein sequence ID" value="SPD72712.1"/>
    <property type="molecule type" value="Genomic_DNA"/>
</dbReference>
<accession>A0A445MTG7</accession>
<gene>
    <name evidence="2" type="ORF">PITCH_A1510001</name>
</gene>
<organism evidence="2">
    <name type="scientific">uncultured Desulfobacterium sp</name>
    <dbReference type="NCBI Taxonomy" id="201089"/>
    <lineage>
        <taxon>Bacteria</taxon>
        <taxon>Pseudomonadati</taxon>
        <taxon>Thermodesulfobacteriota</taxon>
        <taxon>Desulfobacteria</taxon>
        <taxon>Desulfobacterales</taxon>
        <taxon>Desulfobacteriaceae</taxon>
        <taxon>Desulfobacterium</taxon>
        <taxon>environmental samples</taxon>
    </lineage>
</organism>
<evidence type="ECO:0000259" key="1">
    <source>
        <dbReference type="Pfam" id="PF07238"/>
    </source>
</evidence>
<dbReference type="Gene3D" id="2.40.10.220">
    <property type="entry name" value="predicted glycosyltransferase like domains"/>
    <property type="match status" value="1"/>
</dbReference>
<feature type="domain" description="PilZ" evidence="1">
    <location>
        <begin position="112"/>
        <end position="227"/>
    </location>
</feature>
<reference evidence="2" key="1">
    <citation type="submission" date="2018-01" db="EMBL/GenBank/DDBJ databases">
        <authorList>
            <person name="Regsiter A."/>
            <person name="William W."/>
        </authorList>
    </citation>
    <scope>NUCLEOTIDE SEQUENCE</scope>
    <source>
        <strain evidence="2">TRIP AH-1</strain>
    </source>
</reference>
<sequence>MEKQKRITGSSRFSALDDLRSGRKPIKLVILGKDYEQVTTVTELRTEDDIPCFVIKSPTGFKEEVIGLDACNIKFEFSSSDGSPYEFITSVKKILENSIHLIFPKSISAVLRRKDFRLSIPQGSRIFFRLDEINFAMNVINISMGGVFAEFDRFNENENRAHNFEPGTILKDVTLITQSDGKMIEVKVDQALIIRSSSKSRPGNYRFGLQFISMSKKDLSALRELIYGLQREFFKKSAPKKLIRY</sequence>
<dbReference type="AlphaFoldDB" id="A0A445MTG7"/>
<dbReference type="GO" id="GO:0035438">
    <property type="term" value="F:cyclic-di-GMP binding"/>
    <property type="evidence" value="ECO:0007669"/>
    <property type="project" value="InterPro"/>
</dbReference>
<dbReference type="Pfam" id="PF07238">
    <property type="entry name" value="PilZ"/>
    <property type="match status" value="1"/>
</dbReference>
<dbReference type="InterPro" id="IPR009875">
    <property type="entry name" value="PilZ_domain"/>
</dbReference>
<proteinExistence type="predicted"/>
<protein>
    <recommendedName>
        <fullName evidence="1">PilZ domain-containing protein</fullName>
    </recommendedName>
</protein>
<evidence type="ECO:0000313" key="2">
    <source>
        <dbReference type="EMBL" id="SPD72712.1"/>
    </source>
</evidence>